<evidence type="ECO:0000256" key="7">
    <source>
        <dbReference type="RuleBase" id="RU369079"/>
    </source>
</evidence>
<sequence length="429" mass="45146">MTAALLLGLGLLLMAIGMPVAFAIGIAGFAYFFLPGTFLPVNIGPQRIVSATQSFPLLAVPLFIFIGHLMNASGITPRLMRLSTLLAGWMSGGLAQASIVLSTLMGGVSGSAVADAAMQSRVLGQGMIKGGYSPGFSGAVLSIGGLITATIPPSIGLILYGYLGEVSIGRLFIAGLVPGFLLMVALMVTTYFVAKRRGYTPVREGLPTGREVLKAARASVWALLFPVWLLVGIRYGLFTPSEAGAFAVAYALVVGCVIHREMGVKEILAAMHASVRDIGMIMLIIMFSGIIGYVVSFERVPQTIAELTLGVFASQTALLLTLAVLLVCLGMLLEATVVVMLLTPILVPVIKAAGIDPVHFGLLMMTLVTFGGMTPPVGISMYTVCGILRCSFIDYSRELVPFALAVFVVVLGIILFPDIVLFLPNLLMG</sequence>
<comment type="caution">
    <text evidence="9">The sequence shown here is derived from an EMBL/GenBank/DDBJ whole genome shotgun (WGS) entry which is preliminary data.</text>
</comment>
<dbReference type="RefSeq" id="WP_095619906.1">
    <property type="nucleotide sequence ID" value="NZ_NSKB01000002.1"/>
</dbReference>
<feature type="transmembrane region" description="Helical" evidence="7">
    <location>
        <begin position="243"/>
        <end position="259"/>
    </location>
</feature>
<feature type="transmembrane region" description="Helical" evidence="7">
    <location>
        <begin position="317"/>
        <end position="350"/>
    </location>
</feature>
<keyword evidence="4 7" id="KW-0812">Transmembrane</keyword>
<gene>
    <name evidence="9" type="ORF">CK498_05785</name>
</gene>
<dbReference type="PANTHER" id="PTHR33362">
    <property type="entry name" value="SIALIC ACID TRAP TRANSPORTER PERMEASE PROTEIN SIAT-RELATED"/>
    <property type="match status" value="1"/>
</dbReference>
<comment type="function">
    <text evidence="7">Part of the tripartite ATP-independent periplasmic (TRAP) transport system.</text>
</comment>
<feature type="transmembrane region" description="Helical" evidence="7">
    <location>
        <begin position="168"/>
        <end position="194"/>
    </location>
</feature>
<keyword evidence="5 7" id="KW-1133">Transmembrane helix</keyword>
<dbReference type="GO" id="GO:0005886">
    <property type="term" value="C:plasma membrane"/>
    <property type="evidence" value="ECO:0007669"/>
    <property type="project" value="UniProtKB-SubCell"/>
</dbReference>
<evidence type="ECO:0000313" key="10">
    <source>
        <dbReference type="Proteomes" id="UP000217771"/>
    </source>
</evidence>
<name>A0A2A2F0W4_9GAMM</name>
<feature type="transmembrane region" description="Helical" evidence="7">
    <location>
        <begin position="362"/>
        <end position="382"/>
    </location>
</feature>
<keyword evidence="3 7" id="KW-0997">Cell inner membrane</keyword>
<proteinExistence type="inferred from homology"/>
<accession>A0A2A2F0W4</accession>
<evidence type="ECO:0000256" key="1">
    <source>
        <dbReference type="ARBA" id="ARBA00004429"/>
    </source>
</evidence>
<dbReference type="EMBL" id="NSKB01000002">
    <property type="protein sequence ID" value="PAU78232.1"/>
    <property type="molecule type" value="Genomic_DNA"/>
</dbReference>
<comment type="subcellular location">
    <subcellularLocation>
        <location evidence="1 7">Cell inner membrane</location>
        <topology evidence="1 7">Multi-pass membrane protein</topology>
    </subcellularLocation>
</comment>
<feature type="transmembrane region" description="Helical" evidence="7">
    <location>
        <begin position="139"/>
        <end position="162"/>
    </location>
</feature>
<dbReference type="NCBIfam" id="TIGR00786">
    <property type="entry name" value="dctM"/>
    <property type="match status" value="1"/>
</dbReference>
<evidence type="ECO:0000313" key="9">
    <source>
        <dbReference type="EMBL" id="PAU78232.1"/>
    </source>
</evidence>
<dbReference type="GO" id="GO:0022857">
    <property type="term" value="F:transmembrane transporter activity"/>
    <property type="evidence" value="ECO:0007669"/>
    <property type="project" value="UniProtKB-UniRule"/>
</dbReference>
<dbReference type="OrthoDB" id="9796052at2"/>
<keyword evidence="2" id="KW-1003">Cell membrane</keyword>
<dbReference type="InterPro" id="IPR010656">
    <property type="entry name" value="DctM"/>
</dbReference>
<dbReference type="Proteomes" id="UP000217771">
    <property type="component" value="Unassembled WGS sequence"/>
</dbReference>
<feature type="transmembrane region" description="Helical" evidence="7">
    <location>
        <begin position="6"/>
        <end position="34"/>
    </location>
</feature>
<organism evidence="9 10">
    <name type="scientific">Halomonas salipaludis</name>
    <dbReference type="NCBI Taxonomy" id="2032625"/>
    <lineage>
        <taxon>Bacteria</taxon>
        <taxon>Pseudomonadati</taxon>
        <taxon>Pseudomonadota</taxon>
        <taxon>Gammaproteobacteria</taxon>
        <taxon>Oceanospirillales</taxon>
        <taxon>Halomonadaceae</taxon>
        <taxon>Halomonas</taxon>
    </lineage>
</organism>
<protein>
    <recommendedName>
        <fullName evidence="7">TRAP transporter large permease protein</fullName>
    </recommendedName>
</protein>
<reference evidence="9 10" key="1">
    <citation type="submission" date="2017-08" db="EMBL/GenBank/DDBJ databases">
        <title>Halomonas alkalisoli sp. nov., isolated from saline alkaline soil.</title>
        <authorList>
            <person name="Wang D."/>
            <person name="Zhang G."/>
        </authorList>
    </citation>
    <scope>NUCLEOTIDE SEQUENCE [LARGE SCALE GENOMIC DNA]</scope>
    <source>
        <strain evidence="9 10">WRN001</strain>
    </source>
</reference>
<feature type="transmembrane region" description="Helical" evidence="7">
    <location>
        <begin position="95"/>
        <end position="118"/>
    </location>
</feature>
<feature type="transmembrane region" description="Helical" evidence="7">
    <location>
        <begin position="280"/>
        <end position="297"/>
    </location>
</feature>
<dbReference type="InterPro" id="IPR004681">
    <property type="entry name" value="TRAP_DctM"/>
</dbReference>
<feature type="transmembrane region" description="Helical" evidence="7">
    <location>
        <begin position="402"/>
        <end position="423"/>
    </location>
</feature>
<keyword evidence="6 7" id="KW-0472">Membrane</keyword>
<keyword evidence="10" id="KW-1185">Reference proteome</keyword>
<dbReference type="PIRSF" id="PIRSF006066">
    <property type="entry name" value="HI0050"/>
    <property type="match status" value="1"/>
</dbReference>
<keyword evidence="7" id="KW-0813">Transport</keyword>
<dbReference type="Pfam" id="PF06808">
    <property type="entry name" value="DctM"/>
    <property type="match status" value="1"/>
</dbReference>
<evidence type="ECO:0000256" key="3">
    <source>
        <dbReference type="ARBA" id="ARBA00022519"/>
    </source>
</evidence>
<evidence type="ECO:0000259" key="8">
    <source>
        <dbReference type="Pfam" id="PF06808"/>
    </source>
</evidence>
<evidence type="ECO:0000256" key="4">
    <source>
        <dbReference type="ARBA" id="ARBA00022692"/>
    </source>
</evidence>
<evidence type="ECO:0000256" key="6">
    <source>
        <dbReference type="ARBA" id="ARBA00023136"/>
    </source>
</evidence>
<dbReference type="AlphaFoldDB" id="A0A2A2F0W4"/>
<comment type="similarity">
    <text evidence="7">Belongs to the TRAP transporter large permease family.</text>
</comment>
<feature type="domain" description="TRAP C4-dicarboxylate transport system permease DctM subunit" evidence="8">
    <location>
        <begin position="11"/>
        <end position="418"/>
    </location>
</feature>
<evidence type="ECO:0000256" key="2">
    <source>
        <dbReference type="ARBA" id="ARBA00022475"/>
    </source>
</evidence>
<comment type="subunit">
    <text evidence="7">The complex comprises the extracytoplasmic solute receptor protein and the two transmembrane proteins.</text>
</comment>
<feature type="transmembrane region" description="Helical" evidence="7">
    <location>
        <begin position="55"/>
        <end position="75"/>
    </location>
</feature>
<dbReference type="PANTHER" id="PTHR33362:SF4">
    <property type="entry name" value="2,3-DIKETO-L-GULONATE TRAP TRANSPORTER LARGE PERMEASE PROTEIN YIAN"/>
    <property type="match status" value="1"/>
</dbReference>
<feature type="transmembrane region" description="Helical" evidence="7">
    <location>
        <begin position="215"/>
        <end position="237"/>
    </location>
</feature>
<evidence type="ECO:0000256" key="5">
    <source>
        <dbReference type="ARBA" id="ARBA00022989"/>
    </source>
</evidence>